<protein>
    <submittedName>
        <fullName evidence="2">Quinol monooxygenase YgiN</fullName>
    </submittedName>
</protein>
<dbReference type="PROSITE" id="PS51725">
    <property type="entry name" value="ABM"/>
    <property type="match status" value="1"/>
</dbReference>
<keyword evidence="2" id="KW-0503">Monooxygenase</keyword>
<dbReference type="GO" id="GO:0004497">
    <property type="term" value="F:monooxygenase activity"/>
    <property type="evidence" value="ECO:0007669"/>
    <property type="project" value="UniProtKB-KW"/>
</dbReference>
<accession>A0ABU3H0P1</accession>
<proteinExistence type="predicted"/>
<name>A0ABU3H0P1_9SPHI</name>
<evidence type="ECO:0000259" key="1">
    <source>
        <dbReference type="PROSITE" id="PS51725"/>
    </source>
</evidence>
<dbReference type="InterPro" id="IPR050744">
    <property type="entry name" value="AI-2_Isomerase_LsrG"/>
</dbReference>
<sequence>MKKTNKVTVLAEYTILPGFEKEVMEAAEIVWLETLKEPGCESYFFTTRKESPNAVFCYEVFRSQAEFDQHLSADYTQDFLEKLKGKVEGGVRKTTFVEDFEHTIN</sequence>
<dbReference type="Pfam" id="PF03992">
    <property type="entry name" value="ABM"/>
    <property type="match status" value="1"/>
</dbReference>
<feature type="domain" description="ABM" evidence="1">
    <location>
        <begin position="7"/>
        <end position="96"/>
    </location>
</feature>
<dbReference type="Gene3D" id="3.30.70.100">
    <property type="match status" value="1"/>
</dbReference>
<dbReference type="InterPro" id="IPR007138">
    <property type="entry name" value="ABM_dom"/>
</dbReference>
<organism evidence="2 3">
    <name type="scientific">Mucilaginibacter terrae</name>
    <dbReference type="NCBI Taxonomy" id="1955052"/>
    <lineage>
        <taxon>Bacteria</taxon>
        <taxon>Pseudomonadati</taxon>
        <taxon>Bacteroidota</taxon>
        <taxon>Sphingobacteriia</taxon>
        <taxon>Sphingobacteriales</taxon>
        <taxon>Sphingobacteriaceae</taxon>
        <taxon>Mucilaginibacter</taxon>
    </lineage>
</organism>
<dbReference type="InterPro" id="IPR011008">
    <property type="entry name" value="Dimeric_a/b-barrel"/>
</dbReference>
<evidence type="ECO:0000313" key="3">
    <source>
        <dbReference type="Proteomes" id="UP001258315"/>
    </source>
</evidence>
<comment type="caution">
    <text evidence="2">The sequence shown here is derived from an EMBL/GenBank/DDBJ whole genome shotgun (WGS) entry which is preliminary data.</text>
</comment>
<dbReference type="PANTHER" id="PTHR33336">
    <property type="entry name" value="QUINOL MONOOXYGENASE YGIN-RELATED"/>
    <property type="match status" value="1"/>
</dbReference>
<dbReference type="EMBL" id="JAVLVU010000001">
    <property type="protein sequence ID" value="MDT3405446.1"/>
    <property type="molecule type" value="Genomic_DNA"/>
</dbReference>
<dbReference type="PANTHER" id="PTHR33336:SF3">
    <property type="entry name" value="ABM DOMAIN-CONTAINING PROTEIN"/>
    <property type="match status" value="1"/>
</dbReference>
<keyword evidence="3" id="KW-1185">Reference proteome</keyword>
<gene>
    <name evidence="2" type="ORF">QE417_004518</name>
</gene>
<dbReference type="RefSeq" id="WP_311954005.1">
    <property type="nucleotide sequence ID" value="NZ_JAVLVU010000001.1"/>
</dbReference>
<dbReference type="SUPFAM" id="SSF54909">
    <property type="entry name" value="Dimeric alpha+beta barrel"/>
    <property type="match status" value="1"/>
</dbReference>
<keyword evidence="2" id="KW-0560">Oxidoreductase</keyword>
<dbReference type="Proteomes" id="UP001258315">
    <property type="component" value="Unassembled WGS sequence"/>
</dbReference>
<reference evidence="3" key="1">
    <citation type="submission" date="2023-07" db="EMBL/GenBank/DDBJ databases">
        <title>Functional and genomic diversity of the sorghum phyllosphere microbiome.</title>
        <authorList>
            <person name="Shade A."/>
        </authorList>
    </citation>
    <scope>NUCLEOTIDE SEQUENCE [LARGE SCALE GENOMIC DNA]</scope>
    <source>
        <strain evidence="3">SORGH_AS_0422</strain>
    </source>
</reference>
<evidence type="ECO:0000313" key="2">
    <source>
        <dbReference type="EMBL" id="MDT3405446.1"/>
    </source>
</evidence>